<keyword evidence="1" id="KW-0472">Membrane</keyword>
<sequence>MTDKDLSQKDQATQPQHLVLQHIEWRTPLPPPQVLQEYQRISPDTLNVLLRMVEKQSEANRDYLLQDQRNALLVRCKEENTRRLGLAIFALGRLLAFAIALAGFALCAYLAHKGYPKVAALLCGGELAVLVYGFLRARASSVQEGDALEELHDEDGDKH</sequence>
<gene>
    <name evidence="2" type="ORF">IAC79_07035</name>
</gene>
<reference evidence="2" key="1">
    <citation type="submission" date="2020-10" db="EMBL/GenBank/DDBJ databases">
        <authorList>
            <person name="Gilroy R."/>
        </authorList>
    </citation>
    <scope>NUCLEOTIDE SEQUENCE</scope>
    <source>
        <strain evidence="2">35461</strain>
    </source>
</reference>
<comment type="caution">
    <text evidence="2">The sequence shown here is derived from an EMBL/GenBank/DDBJ whole genome shotgun (WGS) entry which is preliminary data.</text>
</comment>
<accession>A0A9D1NPM7</accession>
<dbReference type="AlphaFoldDB" id="A0A9D1NPM7"/>
<evidence type="ECO:0000313" key="3">
    <source>
        <dbReference type="Proteomes" id="UP000886845"/>
    </source>
</evidence>
<keyword evidence="1" id="KW-0812">Transmembrane</keyword>
<evidence type="ECO:0000256" key="1">
    <source>
        <dbReference type="SAM" id="Phobius"/>
    </source>
</evidence>
<keyword evidence="1" id="KW-1133">Transmembrane helix</keyword>
<evidence type="ECO:0008006" key="4">
    <source>
        <dbReference type="Google" id="ProtNLM"/>
    </source>
</evidence>
<protein>
    <recommendedName>
        <fullName evidence="4">DUF2335 domain-containing protein</fullName>
    </recommendedName>
</protein>
<dbReference type="EMBL" id="DVOR01000226">
    <property type="protein sequence ID" value="HIV09849.1"/>
    <property type="molecule type" value="Genomic_DNA"/>
</dbReference>
<organism evidence="2 3">
    <name type="scientific">Candidatus Spyradenecus faecavium</name>
    <dbReference type="NCBI Taxonomy" id="2840947"/>
    <lineage>
        <taxon>Bacteria</taxon>
        <taxon>Pseudomonadati</taxon>
        <taxon>Lentisphaerota</taxon>
        <taxon>Lentisphaeria</taxon>
        <taxon>Lentisphaerales</taxon>
        <taxon>Lentisphaeraceae</taxon>
        <taxon>Lentisphaeraceae incertae sedis</taxon>
        <taxon>Candidatus Spyradenecus</taxon>
    </lineage>
</organism>
<name>A0A9D1NPM7_9BACT</name>
<feature type="transmembrane region" description="Helical" evidence="1">
    <location>
        <begin position="118"/>
        <end position="135"/>
    </location>
</feature>
<evidence type="ECO:0000313" key="2">
    <source>
        <dbReference type="EMBL" id="HIV09849.1"/>
    </source>
</evidence>
<reference evidence="2" key="2">
    <citation type="journal article" date="2021" name="PeerJ">
        <title>Extensive microbial diversity within the chicken gut microbiome revealed by metagenomics and culture.</title>
        <authorList>
            <person name="Gilroy R."/>
            <person name="Ravi A."/>
            <person name="Getino M."/>
            <person name="Pursley I."/>
            <person name="Horton D.L."/>
            <person name="Alikhan N.F."/>
            <person name="Baker D."/>
            <person name="Gharbi K."/>
            <person name="Hall N."/>
            <person name="Watson M."/>
            <person name="Adriaenssens E.M."/>
            <person name="Foster-Nyarko E."/>
            <person name="Jarju S."/>
            <person name="Secka A."/>
            <person name="Antonio M."/>
            <person name="Oren A."/>
            <person name="Chaudhuri R.R."/>
            <person name="La Ragione R."/>
            <person name="Hildebrand F."/>
            <person name="Pallen M.J."/>
        </authorList>
    </citation>
    <scope>NUCLEOTIDE SEQUENCE</scope>
    <source>
        <strain evidence="2">35461</strain>
    </source>
</reference>
<feature type="transmembrane region" description="Helical" evidence="1">
    <location>
        <begin position="84"/>
        <end position="112"/>
    </location>
</feature>
<proteinExistence type="predicted"/>
<dbReference type="Proteomes" id="UP000886845">
    <property type="component" value="Unassembled WGS sequence"/>
</dbReference>